<dbReference type="AlphaFoldDB" id="A0A098ESA0"/>
<dbReference type="Proteomes" id="UP000043699">
    <property type="component" value="Unassembled WGS sequence"/>
</dbReference>
<name>A0A098ESA0_9BACL</name>
<dbReference type="InterPro" id="IPR021596">
    <property type="entry name" value="DUF3219"/>
</dbReference>
<evidence type="ECO:0000313" key="2">
    <source>
        <dbReference type="Proteomes" id="UP000043699"/>
    </source>
</evidence>
<dbReference type="Gene3D" id="2.40.30.80">
    <property type="entry name" value="YkvR-like"/>
    <property type="match status" value="1"/>
</dbReference>
<protein>
    <recommendedName>
        <fullName evidence="3">DUF3219 domain-containing protein</fullName>
    </recommendedName>
</protein>
<dbReference type="EMBL" id="CCXS01000001">
    <property type="protein sequence ID" value="CEG24191.1"/>
    <property type="molecule type" value="Genomic_DNA"/>
</dbReference>
<organism evidence="1 2">
    <name type="scientific">Planococcus massiliensis</name>
    <dbReference type="NCBI Taxonomy" id="1499687"/>
    <lineage>
        <taxon>Bacteria</taxon>
        <taxon>Bacillati</taxon>
        <taxon>Bacillota</taxon>
        <taxon>Bacilli</taxon>
        <taxon>Bacillales</taxon>
        <taxon>Caryophanaceae</taxon>
        <taxon>Planococcus</taxon>
    </lineage>
</organism>
<dbReference type="STRING" id="1499687.BN1080_03211"/>
<keyword evidence="2" id="KW-1185">Reference proteome</keyword>
<gene>
    <name evidence="1" type="ORF">BN1080_03211</name>
</gene>
<dbReference type="OrthoDB" id="2920197at2"/>
<proteinExistence type="predicted"/>
<sequence length="99" mass="11437">MTIQVHLNETVIEAFHFMEEHVADSVSKKTLQKIIIDFNVTSEDYHDIAVLLYGMEFRVQVPEKNLDFQAAISNYSTDTTNLYNPNEVADYHLELTEKA</sequence>
<reference evidence="1 2" key="1">
    <citation type="submission" date="2014-09" db="EMBL/GenBank/DDBJ databases">
        <authorList>
            <person name="Urmite Genomes Urmite Genomes"/>
        </authorList>
    </citation>
    <scope>NUCLEOTIDE SEQUENCE [LARGE SCALE GENOMIC DNA]</scope>
    <source>
        <strain evidence="1 2">ES2</strain>
    </source>
</reference>
<evidence type="ECO:0008006" key="3">
    <source>
        <dbReference type="Google" id="ProtNLM"/>
    </source>
</evidence>
<accession>A0A098ESA0</accession>
<dbReference type="Pfam" id="PF11514">
    <property type="entry name" value="DUF3219"/>
    <property type="match status" value="1"/>
</dbReference>
<evidence type="ECO:0000313" key="1">
    <source>
        <dbReference type="EMBL" id="CEG24191.1"/>
    </source>
</evidence>
<dbReference type="SUPFAM" id="SSF159173">
    <property type="entry name" value="YkvR-like"/>
    <property type="match status" value="1"/>
</dbReference>
<dbReference type="InterPro" id="IPR023105">
    <property type="entry name" value="YkvR-like_sf"/>
</dbReference>
<dbReference type="RefSeq" id="WP_110925671.1">
    <property type="nucleotide sequence ID" value="NZ_CCXS01000001.1"/>
</dbReference>